<evidence type="ECO:0000313" key="3">
    <source>
        <dbReference type="Proteomes" id="UP000215137"/>
    </source>
</evidence>
<name>A0A248TKZ1_9BACI</name>
<keyword evidence="1" id="KW-1133">Transmembrane helix</keyword>
<evidence type="ECO:0008006" key="4">
    <source>
        <dbReference type="Google" id="ProtNLM"/>
    </source>
</evidence>
<reference evidence="2 3" key="1">
    <citation type="submission" date="2017-08" db="EMBL/GenBank/DDBJ databases">
        <title>Complete Genome Sequence of Bacillus kochii Oregon-R-modENCODE STRAIN BDGP4, isolated from Drosophila melanogaster gut.</title>
        <authorList>
            <person name="Wan K.H."/>
            <person name="Yu C."/>
            <person name="Park S."/>
            <person name="Hammonds A.S."/>
            <person name="Booth B.W."/>
            <person name="Celniker S.E."/>
        </authorList>
    </citation>
    <scope>NUCLEOTIDE SEQUENCE [LARGE SCALE GENOMIC DNA]</scope>
    <source>
        <strain evidence="2 3">BDGP4</strain>
    </source>
</reference>
<proteinExistence type="predicted"/>
<keyword evidence="3" id="KW-1185">Reference proteome</keyword>
<gene>
    <name evidence="2" type="ORF">CKF48_16585</name>
</gene>
<dbReference type="OrthoDB" id="1698854at2"/>
<dbReference type="Pfam" id="PF06961">
    <property type="entry name" value="DUF1294"/>
    <property type="match status" value="1"/>
</dbReference>
<dbReference type="EMBL" id="CP022983">
    <property type="protein sequence ID" value="ASV68760.1"/>
    <property type="molecule type" value="Genomic_DNA"/>
</dbReference>
<accession>A0A248TKZ1</accession>
<feature type="transmembrane region" description="Helical" evidence="1">
    <location>
        <begin position="67"/>
        <end position="87"/>
    </location>
</feature>
<protein>
    <recommendedName>
        <fullName evidence="4">DUF1294 domain-containing protein</fullName>
    </recommendedName>
</protein>
<dbReference type="AlphaFoldDB" id="A0A248TKZ1"/>
<keyword evidence="1" id="KW-0472">Membrane</keyword>
<dbReference type="InterPro" id="IPR010718">
    <property type="entry name" value="DUF1294"/>
</dbReference>
<evidence type="ECO:0000313" key="2">
    <source>
        <dbReference type="EMBL" id="ASV68760.1"/>
    </source>
</evidence>
<evidence type="ECO:0000256" key="1">
    <source>
        <dbReference type="SAM" id="Phobius"/>
    </source>
</evidence>
<dbReference type="RefSeq" id="WP_095372328.1">
    <property type="nucleotide sequence ID" value="NZ_CP022983.1"/>
</dbReference>
<dbReference type="Proteomes" id="UP000215137">
    <property type="component" value="Chromosome"/>
</dbReference>
<dbReference type="KEGG" id="bko:CKF48_16585"/>
<organism evidence="2 3">
    <name type="scientific">Cytobacillus kochii</name>
    <dbReference type="NCBI Taxonomy" id="859143"/>
    <lineage>
        <taxon>Bacteria</taxon>
        <taxon>Bacillati</taxon>
        <taxon>Bacillota</taxon>
        <taxon>Bacilli</taxon>
        <taxon>Bacillales</taxon>
        <taxon>Bacillaceae</taxon>
        <taxon>Cytobacillus</taxon>
    </lineage>
</organism>
<keyword evidence="1" id="KW-0812">Transmembrane</keyword>
<feature type="transmembrane region" description="Helical" evidence="1">
    <location>
        <begin position="37"/>
        <end position="55"/>
    </location>
</feature>
<sequence>MIFAIIIVFFIINGIAAIMMKIDKRKAQKGEYRISEQNLWLVALLFGAIGMTWGMRRYRHKTKHFSFKFGLPILSVLQLIFLVYLIMEWA</sequence>